<comment type="caution">
    <text evidence="12">The sequence shown here is derived from an EMBL/GenBank/DDBJ whole genome shotgun (WGS) entry which is preliminary data.</text>
</comment>
<dbReference type="InterPro" id="IPR014756">
    <property type="entry name" value="Ig_E-set"/>
</dbReference>
<organism evidence="12 13">
    <name type="scientific">Nocardioides lentus</name>
    <dbReference type="NCBI Taxonomy" id="338077"/>
    <lineage>
        <taxon>Bacteria</taxon>
        <taxon>Bacillati</taxon>
        <taxon>Actinomycetota</taxon>
        <taxon>Actinomycetes</taxon>
        <taxon>Propionibacteriales</taxon>
        <taxon>Nocardioidaceae</taxon>
        <taxon>Nocardioides</taxon>
    </lineage>
</organism>
<dbReference type="InterPro" id="IPR006048">
    <property type="entry name" value="A-amylase/branching_C"/>
</dbReference>
<evidence type="ECO:0000256" key="3">
    <source>
        <dbReference type="ARBA" id="ARBA00009000"/>
    </source>
</evidence>
<dbReference type="CDD" id="cd11322">
    <property type="entry name" value="AmyAc_Glg_BE"/>
    <property type="match status" value="1"/>
</dbReference>
<name>A0ABN2PVD7_9ACTN</name>
<evidence type="ECO:0000256" key="1">
    <source>
        <dbReference type="ARBA" id="ARBA00000826"/>
    </source>
</evidence>
<dbReference type="InterPro" id="IPR037439">
    <property type="entry name" value="Branching_enzy"/>
</dbReference>
<dbReference type="Proteomes" id="UP001501612">
    <property type="component" value="Unassembled WGS sequence"/>
</dbReference>
<keyword evidence="5 9" id="KW-0328">Glycosyltransferase</keyword>
<comment type="catalytic activity">
    <reaction evidence="1 9">
        <text>Transfers a segment of a (1-&gt;4)-alpha-D-glucan chain to a primary hydroxy group in a similar glucan chain.</text>
        <dbReference type="EC" id="2.4.1.18"/>
    </reaction>
</comment>
<keyword evidence="4 9" id="KW-0321">Glycogen metabolism</keyword>
<keyword evidence="7 9" id="KW-0320">Glycogen biosynthesis</keyword>
<keyword evidence="8 9" id="KW-0119">Carbohydrate metabolism</keyword>
<feature type="active site" description="Nucleophile" evidence="9">
    <location>
        <position position="436"/>
    </location>
</feature>
<dbReference type="Gene3D" id="2.60.40.1180">
    <property type="entry name" value="Golgi alpha-mannosidase II"/>
    <property type="match status" value="1"/>
</dbReference>
<dbReference type="Pfam" id="PF02806">
    <property type="entry name" value="Alpha-amylase_C"/>
    <property type="match status" value="1"/>
</dbReference>
<dbReference type="InterPro" id="IPR006407">
    <property type="entry name" value="GlgB"/>
</dbReference>
<dbReference type="InterPro" id="IPR013780">
    <property type="entry name" value="Glyco_hydro_b"/>
</dbReference>
<dbReference type="CDD" id="cd02855">
    <property type="entry name" value="E_set_GBE_prok_N"/>
    <property type="match status" value="1"/>
</dbReference>
<dbReference type="InterPro" id="IPR054169">
    <property type="entry name" value="GlgB_N"/>
</dbReference>
<evidence type="ECO:0000256" key="10">
    <source>
        <dbReference type="SAM" id="MobiDB-lite"/>
    </source>
</evidence>
<keyword evidence="6 9" id="KW-0808">Transferase</keyword>
<dbReference type="InterPro" id="IPR006047">
    <property type="entry name" value="GH13_cat_dom"/>
</dbReference>
<dbReference type="InterPro" id="IPR013783">
    <property type="entry name" value="Ig-like_fold"/>
</dbReference>
<evidence type="ECO:0000256" key="4">
    <source>
        <dbReference type="ARBA" id="ARBA00022600"/>
    </source>
</evidence>
<dbReference type="SMART" id="SM00642">
    <property type="entry name" value="Aamy"/>
    <property type="match status" value="1"/>
</dbReference>
<reference evidence="12 13" key="1">
    <citation type="journal article" date="2019" name="Int. J. Syst. Evol. Microbiol.">
        <title>The Global Catalogue of Microorganisms (GCM) 10K type strain sequencing project: providing services to taxonomists for standard genome sequencing and annotation.</title>
        <authorList>
            <consortium name="The Broad Institute Genomics Platform"/>
            <consortium name="The Broad Institute Genome Sequencing Center for Infectious Disease"/>
            <person name="Wu L."/>
            <person name="Ma J."/>
        </authorList>
    </citation>
    <scope>NUCLEOTIDE SEQUENCE [LARGE SCALE GENOMIC DNA]</scope>
    <source>
        <strain evidence="12 13">JCM 14046</strain>
    </source>
</reference>
<dbReference type="HAMAP" id="MF_00685">
    <property type="entry name" value="GlgB"/>
    <property type="match status" value="1"/>
</dbReference>
<evidence type="ECO:0000256" key="6">
    <source>
        <dbReference type="ARBA" id="ARBA00022679"/>
    </source>
</evidence>
<feature type="active site" description="Proton donor" evidence="9">
    <location>
        <position position="489"/>
    </location>
</feature>
<keyword evidence="13" id="KW-1185">Reference proteome</keyword>
<dbReference type="SUPFAM" id="SSF81296">
    <property type="entry name" value="E set domains"/>
    <property type="match status" value="2"/>
</dbReference>
<evidence type="ECO:0000256" key="8">
    <source>
        <dbReference type="ARBA" id="ARBA00023277"/>
    </source>
</evidence>
<feature type="domain" description="Glycosyl hydrolase family 13 catalytic" evidence="11">
    <location>
        <begin position="284"/>
        <end position="637"/>
    </location>
</feature>
<dbReference type="InterPro" id="IPR017853">
    <property type="entry name" value="GH"/>
</dbReference>
<dbReference type="SUPFAM" id="SSF51011">
    <property type="entry name" value="Glycosyl hydrolase domain"/>
    <property type="match status" value="1"/>
</dbReference>
<dbReference type="RefSeq" id="WP_344009135.1">
    <property type="nucleotide sequence ID" value="NZ_BAAAMY010000014.1"/>
</dbReference>
<dbReference type="NCBIfam" id="NF008967">
    <property type="entry name" value="PRK12313.1"/>
    <property type="match status" value="1"/>
</dbReference>
<dbReference type="SUPFAM" id="SSF51445">
    <property type="entry name" value="(Trans)glycosidases"/>
    <property type="match status" value="1"/>
</dbReference>
<comment type="subunit">
    <text evidence="9">Monomer.</text>
</comment>
<dbReference type="Gene3D" id="2.60.40.10">
    <property type="entry name" value="Immunoglobulins"/>
    <property type="match status" value="2"/>
</dbReference>
<feature type="region of interest" description="Disordered" evidence="10">
    <location>
        <begin position="1"/>
        <end position="28"/>
    </location>
</feature>
<gene>
    <name evidence="9 12" type="primary">glgB</name>
    <name evidence="12" type="ORF">GCM10009737_35470</name>
</gene>
<dbReference type="PANTHER" id="PTHR43651:SF3">
    <property type="entry name" value="1,4-ALPHA-GLUCAN-BRANCHING ENZYME"/>
    <property type="match status" value="1"/>
</dbReference>
<dbReference type="PIRSF" id="PIRSF000463">
    <property type="entry name" value="GlgB"/>
    <property type="match status" value="1"/>
</dbReference>
<dbReference type="InterPro" id="IPR044143">
    <property type="entry name" value="GlgB_N_E_set_prok"/>
</dbReference>
<comment type="similarity">
    <text evidence="3 9">Belongs to the glycosyl hydrolase 13 family. GlgB subfamily.</text>
</comment>
<proteinExistence type="inferred from homology"/>
<evidence type="ECO:0000256" key="5">
    <source>
        <dbReference type="ARBA" id="ARBA00022676"/>
    </source>
</evidence>
<dbReference type="EMBL" id="BAAAMY010000014">
    <property type="protein sequence ID" value="GAA1930415.1"/>
    <property type="molecule type" value="Genomic_DNA"/>
</dbReference>
<protein>
    <recommendedName>
        <fullName evidence="9">1,4-alpha-glucan branching enzyme GlgB</fullName>
        <ecNumber evidence="9">2.4.1.18</ecNumber>
    </recommendedName>
    <alternativeName>
        <fullName evidence="9">1,4-alpha-D-glucan:1,4-alpha-D-glucan 6-glucosyl-transferase</fullName>
    </alternativeName>
    <alternativeName>
        <fullName evidence="9">Alpha-(1-&gt;4)-glucan branching enzyme</fullName>
    </alternativeName>
    <alternativeName>
        <fullName evidence="9">Glycogen branching enzyme</fullName>
        <shortName evidence="9">BE</shortName>
    </alternativeName>
</protein>
<evidence type="ECO:0000256" key="7">
    <source>
        <dbReference type="ARBA" id="ARBA00023056"/>
    </source>
</evidence>
<comment type="pathway">
    <text evidence="2 9">Glycan biosynthesis; glycogen biosynthesis.</text>
</comment>
<evidence type="ECO:0000256" key="2">
    <source>
        <dbReference type="ARBA" id="ARBA00004964"/>
    </source>
</evidence>
<dbReference type="PANTHER" id="PTHR43651">
    <property type="entry name" value="1,4-ALPHA-GLUCAN-BRANCHING ENZYME"/>
    <property type="match status" value="1"/>
</dbReference>
<sequence length="774" mass="85113">MTLPPTPSSPEHGSPGTARSSAPGGPVPVALDELDALLRGEHGQPHSVLGPHPAADGSGVTVRVVRPFAETVTIRHGSAPAPDGALETALSHEHGGVWVGVLPLAETPDYRISVTYPDGAHHVTDDPYRFLPTLREGDLHLIGEGRHEQLWTVLGARVHRYSGGLEGDVVGTSFAVWAPRARAVRLKGDFNGWDGQQHPMRQLGTSGVWELFVPDVGSGAHYKYAVLGSDGVWTDRADPLAGWAQEPPETASRVFESSYAWGDDAWMAARAERQPVAAPMSTYEVHLASWRRGRTWEQLADELVGYVSDLGFTHVELMPVMQHPFGGSWGYHVTSYFAPDSRFGDPDGFRLLVDRLHQAGVGVILDWVPGHFATDPWALARFDGQPLYEDPNPQRGWHKEWGSHIFDFGRNEVRNFLYANAVYWCEEFHADGLRVDGVASMLYLDYSREEGEWSPNRFGGRENLEAVQFLQEMNATVYRRTPGVVTIAEESTSWPGVTQPTSADGLGFGFKWNMGWMHDSLDYAAYEPIYRSHHHGEMTFSLVYAFSENFVLPISHDEVVHGKGSLLRKMPGDRWQQLANLRAYLGFMWAHPGKQLLFMGAEFGQESEWAESRELDWWLLDHPEHLGVHALVRDLNRVYTDTPALWTADATPDGFAWIDANDAPHNVFSFVRRSAPLGGSAAATSGEGSGSAEAAPDLVCVSNFAAVPHEGYRLGLPAAGVWDEVLNTDAESYTGSGVGNLGSIEAVAGDHAGHPAHADIRVPPLATVWFRRRA</sequence>
<dbReference type="Pfam" id="PF22019">
    <property type="entry name" value="GlgB_N"/>
    <property type="match status" value="1"/>
</dbReference>
<evidence type="ECO:0000313" key="13">
    <source>
        <dbReference type="Proteomes" id="UP001501612"/>
    </source>
</evidence>
<dbReference type="Gene3D" id="3.20.20.80">
    <property type="entry name" value="Glycosidases"/>
    <property type="match status" value="1"/>
</dbReference>
<dbReference type="NCBIfam" id="NF003811">
    <property type="entry name" value="PRK05402.1"/>
    <property type="match status" value="1"/>
</dbReference>
<comment type="function">
    <text evidence="9">Catalyzes the formation of the alpha-1,6-glucosidic linkages in glycogen by scission of a 1,4-alpha-linked oligosaccharide from growing alpha-1,4-glucan chains and the subsequent attachment of the oligosaccharide to the alpha-1,6 position.</text>
</comment>
<dbReference type="EC" id="2.4.1.18" evidence="9"/>
<evidence type="ECO:0000256" key="9">
    <source>
        <dbReference type="HAMAP-Rule" id="MF_00685"/>
    </source>
</evidence>
<dbReference type="InterPro" id="IPR004193">
    <property type="entry name" value="Glyco_hydro_13_N"/>
</dbReference>
<dbReference type="Pfam" id="PF02922">
    <property type="entry name" value="CBM_48"/>
    <property type="match status" value="1"/>
</dbReference>
<evidence type="ECO:0000259" key="11">
    <source>
        <dbReference type="SMART" id="SM00642"/>
    </source>
</evidence>
<dbReference type="NCBIfam" id="TIGR01515">
    <property type="entry name" value="branching_enzym"/>
    <property type="match status" value="1"/>
</dbReference>
<accession>A0ABN2PVD7</accession>
<evidence type="ECO:0000313" key="12">
    <source>
        <dbReference type="EMBL" id="GAA1930415.1"/>
    </source>
</evidence>
<dbReference type="Pfam" id="PF00128">
    <property type="entry name" value="Alpha-amylase"/>
    <property type="match status" value="1"/>
</dbReference>